<comment type="caution">
    <text evidence="9">The sequence shown here is derived from an EMBL/GenBank/DDBJ whole genome shotgun (WGS) entry which is preliminary data.</text>
</comment>
<evidence type="ECO:0000313" key="10">
    <source>
        <dbReference type="Proteomes" id="UP000241394"/>
    </source>
</evidence>
<dbReference type="EMBL" id="NKQK01000023">
    <property type="protein sequence ID" value="PSR96943.1"/>
    <property type="molecule type" value="Genomic_DNA"/>
</dbReference>
<dbReference type="PANTHER" id="PTHR32467:SF90">
    <property type="entry name" value="AP2-LIKE ETHYLENE-RESPONSIVE TRANSCRIPTION FACTOR AIL1"/>
    <property type="match status" value="1"/>
</dbReference>
<proteinExistence type="predicted"/>
<name>A0A2R6PVF3_ACTCC</name>
<dbReference type="InterPro" id="IPR036955">
    <property type="entry name" value="AP2/ERF_dom_sf"/>
</dbReference>
<keyword evidence="2" id="KW-0677">Repeat</keyword>
<dbReference type="Proteomes" id="UP000241394">
    <property type="component" value="Chromosome LG23"/>
</dbReference>
<keyword evidence="3" id="KW-0805">Transcription regulation</keyword>
<dbReference type="GO" id="GO:0003677">
    <property type="term" value="F:DNA binding"/>
    <property type="evidence" value="ECO:0007669"/>
    <property type="project" value="UniProtKB-KW"/>
</dbReference>
<dbReference type="PROSITE" id="PS51032">
    <property type="entry name" value="AP2_ERF"/>
    <property type="match status" value="2"/>
</dbReference>
<organism evidence="9 10">
    <name type="scientific">Actinidia chinensis var. chinensis</name>
    <name type="common">Chinese soft-hair kiwi</name>
    <dbReference type="NCBI Taxonomy" id="1590841"/>
    <lineage>
        <taxon>Eukaryota</taxon>
        <taxon>Viridiplantae</taxon>
        <taxon>Streptophyta</taxon>
        <taxon>Embryophyta</taxon>
        <taxon>Tracheophyta</taxon>
        <taxon>Spermatophyta</taxon>
        <taxon>Magnoliopsida</taxon>
        <taxon>eudicotyledons</taxon>
        <taxon>Gunneridae</taxon>
        <taxon>Pentapetalae</taxon>
        <taxon>asterids</taxon>
        <taxon>Ericales</taxon>
        <taxon>Actinidiaceae</taxon>
        <taxon>Actinidia</taxon>
    </lineage>
</organism>
<dbReference type="Pfam" id="PF00847">
    <property type="entry name" value="AP2"/>
    <property type="match status" value="1"/>
</dbReference>
<reference evidence="9 10" key="1">
    <citation type="submission" date="2017-07" db="EMBL/GenBank/DDBJ databases">
        <title>An improved, manually edited Actinidia chinensis var. chinensis (kiwifruit) genome highlights the challenges associated with draft genomes and gene prediction in plants.</title>
        <authorList>
            <person name="Pilkington S."/>
            <person name="Crowhurst R."/>
            <person name="Hilario E."/>
            <person name="Nardozza S."/>
            <person name="Fraser L."/>
            <person name="Peng Y."/>
            <person name="Gunaseelan K."/>
            <person name="Simpson R."/>
            <person name="Tahir J."/>
            <person name="Deroles S."/>
            <person name="Templeton K."/>
            <person name="Luo Z."/>
            <person name="Davy M."/>
            <person name="Cheng C."/>
            <person name="Mcneilage M."/>
            <person name="Scaglione D."/>
            <person name="Liu Y."/>
            <person name="Zhang Q."/>
            <person name="Datson P."/>
            <person name="De Silva N."/>
            <person name="Gardiner S."/>
            <person name="Bassett H."/>
            <person name="Chagne D."/>
            <person name="Mccallum J."/>
            <person name="Dzierzon H."/>
            <person name="Deng C."/>
            <person name="Wang Y.-Y."/>
            <person name="Barron N."/>
            <person name="Manako K."/>
            <person name="Bowen J."/>
            <person name="Foster T."/>
            <person name="Erridge Z."/>
            <person name="Tiffin H."/>
            <person name="Waite C."/>
            <person name="Davies K."/>
            <person name="Grierson E."/>
            <person name="Laing W."/>
            <person name="Kirk R."/>
            <person name="Chen X."/>
            <person name="Wood M."/>
            <person name="Montefiori M."/>
            <person name="Brummell D."/>
            <person name="Schwinn K."/>
            <person name="Catanach A."/>
            <person name="Fullerton C."/>
            <person name="Li D."/>
            <person name="Meiyalaghan S."/>
            <person name="Nieuwenhuizen N."/>
            <person name="Read N."/>
            <person name="Prakash R."/>
            <person name="Hunter D."/>
            <person name="Zhang H."/>
            <person name="Mckenzie M."/>
            <person name="Knabel M."/>
            <person name="Harris A."/>
            <person name="Allan A."/>
            <person name="Chen A."/>
            <person name="Janssen B."/>
            <person name="Plunkett B."/>
            <person name="Dwamena C."/>
            <person name="Voogd C."/>
            <person name="Leif D."/>
            <person name="Lafferty D."/>
            <person name="Souleyre E."/>
            <person name="Varkonyi-Gasic E."/>
            <person name="Gambi F."/>
            <person name="Hanley J."/>
            <person name="Yao J.-L."/>
            <person name="Cheung J."/>
            <person name="David K."/>
            <person name="Warren B."/>
            <person name="Marsh K."/>
            <person name="Snowden K."/>
            <person name="Lin-Wang K."/>
            <person name="Brian L."/>
            <person name="Martinez-Sanchez M."/>
            <person name="Wang M."/>
            <person name="Ileperuma N."/>
            <person name="Macnee N."/>
            <person name="Campin R."/>
            <person name="Mcatee P."/>
            <person name="Drummond R."/>
            <person name="Espley R."/>
            <person name="Ireland H."/>
            <person name="Wu R."/>
            <person name="Atkinson R."/>
            <person name="Karunairetnam S."/>
            <person name="Bulley S."/>
            <person name="Chunkath S."/>
            <person name="Hanley Z."/>
            <person name="Storey R."/>
            <person name="Thrimawithana A."/>
            <person name="Thomson S."/>
            <person name="David C."/>
            <person name="Testolin R."/>
        </authorList>
    </citation>
    <scope>NUCLEOTIDE SEQUENCE [LARGE SCALE GENOMIC DNA]</scope>
    <source>
        <strain evidence="10">cv. Red5</strain>
        <tissue evidence="9">Young leaf</tissue>
    </source>
</reference>
<evidence type="ECO:0000256" key="3">
    <source>
        <dbReference type="ARBA" id="ARBA00023015"/>
    </source>
</evidence>
<accession>A0A2R6PVF3</accession>
<reference evidence="10" key="2">
    <citation type="journal article" date="2018" name="BMC Genomics">
        <title>A manually annotated Actinidia chinensis var. chinensis (kiwifruit) genome highlights the challenges associated with draft genomes and gene prediction in plants.</title>
        <authorList>
            <person name="Pilkington S.M."/>
            <person name="Crowhurst R."/>
            <person name="Hilario E."/>
            <person name="Nardozza S."/>
            <person name="Fraser L."/>
            <person name="Peng Y."/>
            <person name="Gunaseelan K."/>
            <person name="Simpson R."/>
            <person name="Tahir J."/>
            <person name="Deroles S.C."/>
            <person name="Templeton K."/>
            <person name="Luo Z."/>
            <person name="Davy M."/>
            <person name="Cheng C."/>
            <person name="McNeilage M."/>
            <person name="Scaglione D."/>
            <person name="Liu Y."/>
            <person name="Zhang Q."/>
            <person name="Datson P."/>
            <person name="De Silva N."/>
            <person name="Gardiner S.E."/>
            <person name="Bassett H."/>
            <person name="Chagne D."/>
            <person name="McCallum J."/>
            <person name="Dzierzon H."/>
            <person name="Deng C."/>
            <person name="Wang Y.Y."/>
            <person name="Barron L."/>
            <person name="Manako K."/>
            <person name="Bowen J."/>
            <person name="Foster T.M."/>
            <person name="Erridge Z.A."/>
            <person name="Tiffin H."/>
            <person name="Waite C.N."/>
            <person name="Davies K.M."/>
            <person name="Grierson E.P."/>
            <person name="Laing W.A."/>
            <person name="Kirk R."/>
            <person name="Chen X."/>
            <person name="Wood M."/>
            <person name="Montefiori M."/>
            <person name="Brummell D.A."/>
            <person name="Schwinn K.E."/>
            <person name="Catanach A."/>
            <person name="Fullerton C."/>
            <person name="Li D."/>
            <person name="Meiyalaghan S."/>
            <person name="Nieuwenhuizen N."/>
            <person name="Read N."/>
            <person name="Prakash R."/>
            <person name="Hunter D."/>
            <person name="Zhang H."/>
            <person name="McKenzie M."/>
            <person name="Knabel M."/>
            <person name="Harris A."/>
            <person name="Allan A.C."/>
            <person name="Gleave A."/>
            <person name="Chen A."/>
            <person name="Janssen B.J."/>
            <person name="Plunkett B."/>
            <person name="Ampomah-Dwamena C."/>
            <person name="Voogd C."/>
            <person name="Leif D."/>
            <person name="Lafferty D."/>
            <person name="Souleyre E.J.F."/>
            <person name="Varkonyi-Gasic E."/>
            <person name="Gambi F."/>
            <person name="Hanley J."/>
            <person name="Yao J.L."/>
            <person name="Cheung J."/>
            <person name="David K.M."/>
            <person name="Warren B."/>
            <person name="Marsh K."/>
            <person name="Snowden K.C."/>
            <person name="Lin-Wang K."/>
            <person name="Brian L."/>
            <person name="Martinez-Sanchez M."/>
            <person name="Wang M."/>
            <person name="Ileperuma N."/>
            <person name="Macnee N."/>
            <person name="Campin R."/>
            <person name="McAtee P."/>
            <person name="Drummond R.S.M."/>
            <person name="Espley R.V."/>
            <person name="Ireland H.S."/>
            <person name="Wu R."/>
            <person name="Atkinson R.G."/>
            <person name="Karunairetnam S."/>
            <person name="Bulley S."/>
            <person name="Chunkath S."/>
            <person name="Hanley Z."/>
            <person name="Storey R."/>
            <person name="Thrimawithana A.H."/>
            <person name="Thomson S."/>
            <person name="David C."/>
            <person name="Testolin R."/>
            <person name="Huang H."/>
            <person name="Hellens R.P."/>
            <person name="Schaffer R.J."/>
        </authorList>
    </citation>
    <scope>NUCLEOTIDE SEQUENCE [LARGE SCALE GENOMIC DNA]</scope>
    <source>
        <strain evidence="10">cv. Red5</strain>
    </source>
</reference>
<protein>
    <submittedName>
        <fullName evidence="9">AP2-like ethylene-responsive transcription factor</fullName>
    </submittedName>
</protein>
<feature type="compositionally biased region" description="Acidic residues" evidence="7">
    <location>
        <begin position="20"/>
        <end position="29"/>
    </location>
</feature>
<feature type="domain" description="AP2/ERF" evidence="8">
    <location>
        <begin position="351"/>
        <end position="409"/>
    </location>
</feature>
<evidence type="ECO:0000313" key="9">
    <source>
        <dbReference type="EMBL" id="PSR96943.1"/>
    </source>
</evidence>
<evidence type="ECO:0000256" key="4">
    <source>
        <dbReference type="ARBA" id="ARBA00023125"/>
    </source>
</evidence>
<dbReference type="FunFam" id="3.30.730.10:FF:000002">
    <property type="entry name" value="AP2-like ethylene-responsive transcription factor"/>
    <property type="match status" value="1"/>
</dbReference>
<keyword evidence="4" id="KW-0238">DNA-binding</keyword>
<dbReference type="InterPro" id="IPR016177">
    <property type="entry name" value="DNA-bd_dom_sf"/>
</dbReference>
<dbReference type="OrthoDB" id="207175at2759"/>
<dbReference type="Gene3D" id="3.30.730.10">
    <property type="entry name" value="AP2/ERF domain"/>
    <property type="match status" value="2"/>
</dbReference>
<dbReference type="OMA" id="WRYENAM"/>
<dbReference type="GO" id="GO:0005634">
    <property type="term" value="C:nucleus"/>
    <property type="evidence" value="ECO:0007669"/>
    <property type="project" value="UniProtKB-SubCell"/>
</dbReference>
<keyword evidence="10" id="KW-1185">Reference proteome</keyword>
<feature type="domain" description="AP2/ERF" evidence="8">
    <location>
        <begin position="219"/>
        <end position="315"/>
    </location>
</feature>
<dbReference type="Gramene" id="PSR96943">
    <property type="protein sequence ID" value="PSR96943"/>
    <property type="gene ID" value="CEY00_Acc26999"/>
</dbReference>
<evidence type="ECO:0000256" key="5">
    <source>
        <dbReference type="ARBA" id="ARBA00023163"/>
    </source>
</evidence>
<gene>
    <name evidence="9" type="ORF">CEY00_Acc26999</name>
</gene>
<dbReference type="AlphaFoldDB" id="A0A2R6PVF3"/>
<dbReference type="InterPro" id="IPR001471">
    <property type="entry name" value="AP2/ERF_dom"/>
</dbReference>
<dbReference type="SMART" id="SM00380">
    <property type="entry name" value="AP2"/>
    <property type="match status" value="2"/>
</dbReference>
<evidence type="ECO:0000256" key="6">
    <source>
        <dbReference type="ARBA" id="ARBA00023242"/>
    </source>
</evidence>
<comment type="subcellular location">
    <subcellularLocation>
        <location evidence="1">Nucleus</location>
    </subcellularLocation>
</comment>
<evidence type="ECO:0000256" key="7">
    <source>
        <dbReference type="SAM" id="MobiDB-lite"/>
    </source>
</evidence>
<feature type="compositionally biased region" description="Low complexity" evidence="7">
    <location>
        <begin position="32"/>
        <end position="42"/>
    </location>
</feature>
<dbReference type="InParanoid" id="A0A2R6PVF3"/>
<dbReference type="CDD" id="cd00018">
    <property type="entry name" value="AP2"/>
    <property type="match status" value="2"/>
</dbReference>
<dbReference type="STRING" id="1590841.A0A2R6PVF3"/>
<keyword evidence="5" id="KW-0804">Transcription</keyword>
<dbReference type="PANTHER" id="PTHR32467">
    <property type="entry name" value="AP2-LIKE ETHYLENE-RESPONSIVE TRANSCRIPTION FACTOR"/>
    <property type="match status" value="1"/>
</dbReference>
<evidence type="ECO:0000256" key="2">
    <source>
        <dbReference type="ARBA" id="ARBA00022737"/>
    </source>
</evidence>
<dbReference type="PRINTS" id="PR00367">
    <property type="entry name" value="ETHRSPELEMNT"/>
</dbReference>
<feature type="region of interest" description="Disordered" evidence="7">
    <location>
        <begin position="17"/>
        <end position="42"/>
    </location>
</feature>
<sequence length="536" mass="59669">MSNWLRFSLTPHLRVNDEGLEREEEEDDQERGGCFSSNMSSVMPLSSDEWRSYDNTMGENTPKLEDFLGCCYPNSPPNVPKMYCQQEDTLINLNHPNQDMINQNTNISTNPSPFIQTCPYNSFQTCDLNPNISHNMYPYHVPFDGASSVSGFKSWLRETPYLGHEKCDGNSTLQSHSLAVSATVENGGGAVVADGGRKTTGRESVPRKSINTFGQRTSQYRGVTRHRWTGRYEAHLWDNSCRKEGQSRKGRQEYSDVLFSNVLMAMFHANTGAIVLSFSPCAVKQCGYDKEEKAARAYDLAALKYWGPNTHINFPLSTYEKEFEEMKNMTRQEFVARLRRKSSGFSRGASVYRGVTRHHQNGRWQARIGRVAGNKDLYLGTFSTQEAAAEAYDIAAIKFRGTSAVTNFDIHRYDVKRICSSPTLIGGDLAKRSSKDSAPTSVEEYNSCASSAPPILAITNGVPSNEFVTDTSADSEIPSPKGSVVLGDDSQAYFELQVPKCGDGNDEIGTNRIGNLGLVRPQVPTFALWNASRVQM</sequence>
<evidence type="ECO:0000259" key="8">
    <source>
        <dbReference type="PROSITE" id="PS51032"/>
    </source>
</evidence>
<dbReference type="SUPFAM" id="SSF54171">
    <property type="entry name" value="DNA-binding domain"/>
    <property type="match status" value="2"/>
</dbReference>
<evidence type="ECO:0000256" key="1">
    <source>
        <dbReference type="ARBA" id="ARBA00004123"/>
    </source>
</evidence>
<keyword evidence="6" id="KW-0539">Nucleus</keyword>
<dbReference type="GO" id="GO:0003700">
    <property type="term" value="F:DNA-binding transcription factor activity"/>
    <property type="evidence" value="ECO:0007669"/>
    <property type="project" value="InterPro"/>
</dbReference>